<reference evidence="11" key="2">
    <citation type="submission" date="2025-08" db="UniProtKB">
        <authorList>
            <consortium name="Ensembl"/>
        </authorList>
    </citation>
    <scope>IDENTIFICATION</scope>
</reference>
<dbReference type="Proteomes" id="UP000007648">
    <property type="component" value="Unassembled WGS sequence"/>
</dbReference>
<dbReference type="InParanoid" id="G3VK11"/>
<dbReference type="FunFam" id="3.30.500.10:FF:000003">
    <property type="entry name" value="IgG receptor FcRn large subunit p51"/>
    <property type="match status" value="1"/>
</dbReference>
<dbReference type="PANTHER" id="PTHR16675:SF67">
    <property type="entry name" value="IG-LIKE DOMAIN-CONTAINING PROTEIN"/>
    <property type="match status" value="1"/>
</dbReference>
<dbReference type="PROSITE" id="PS00290">
    <property type="entry name" value="IG_MHC"/>
    <property type="match status" value="1"/>
</dbReference>
<dbReference type="Pfam" id="PF07654">
    <property type="entry name" value="C1-set"/>
    <property type="match status" value="1"/>
</dbReference>
<dbReference type="InterPro" id="IPR013783">
    <property type="entry name" value="Ig-like_fold"/>
</dbReference>
<dbReference type="InterPro" id="IPR011162">
    <property type="entry name" value="MHC_I/II-like_Ag-recog"/>
</dbReference>
<dbReference type="STRING" id="9305.ENSSHAP00000003516"/>
<dbReference type="InterPro" id="IPR003597">
    <property type="entry name" value="Ig_C1-set"/>
</dbReference>
<evidence type="ECO:0000256" key="3">
    <source>
        <dbReference type="ARBA" id="ARBA00022729"/>
    </source>
</evidence>
<protein>
    <recommendedName>
        <fullName evidence="10">Ig-like domain-containing protein</fullName>
    </recommendedName>
</protein>
<feature type="domain" description="Ig-like" evidence="10">
    <location>
        <begin position="237"/>
        <end position="318"/>
    </location>
</feature>
<dbReference type="InterPro" id="IPR011161">
    <property type="entry name" value="MHC_I-like_Ag-recog"/>
</dbReference>
<reference evidence="11 12" key="1">
    <citation type="journal article" date="2011" name="Proc. Natl. Acad. Sci. U.S.A.">
        <title>Genetic diversity and population structure of the endangered marsupial Sarcophilus harrisii (Tasmanian devil).</title>
        <authorList>
            <person name="Miller W."/>
            <person name="Hayes V.M."/>
            <person name="Ratan A."/>
            <person name="Petersen D.C."/>
            <person name="Wittekindt N.E."/>
            <person name="Miller J."/>
            <person name="Walenz B."/>
            <person name="Knight J."/>
            <person name="Qi J."/>
            <person name="Zhao F."/>
            <person name="Wang Q."/>
            <person name="Bedoya-Reina O.C."/>
            <person name="Katiyar N."/>
            <person name="Tomsho L.P."/>
            <person name="Kasson L.M."/>
            <person name="Hardie R.A."/>
            <person name="Woodbridge P."/>
            <person name="Tindall E.A."/>
            <person name="Bertelsen M.F."/>
            <person name="Dixon D."/>
            <person name="Pyecroft S."/>
            <person name="Helgen K.M."/>
            <person name="Lesk A.M."/>
            <person name="Pringle T.H."/>
            <person name="Patterson N."/>
            <person name="Zhang Y."/>
            <person name="Kreiss A."/>
            <person name="Woods G.M."/>
            <person name="Jones M.E."/>
            <person name="Schuster S.C."/>
        </authorList>
    </citation>
    <scope>NUCLEOTIDE SEQUENCE [LARGE SCALE GENOMIC DNA]</scope>
</reference>
<dbReference type="Ensembl" id="ENSSHAT00000003552.2">
    <property type="protein sequence ID" value="ENSSHAP00000003516.2"/>
    <property type="gene ID" value="ENSSHAG00000003088.2"/>
</dbReference>
<evidence type="ECO:0000256" key="4">
    <source>
        <dbReference type="ARBA" id="ARBA00023136"/>
    </source>
</evidence>
<dbReference type="SUPFAM" id="SSF48726">
    <property type="entry name" value="Immunoglobulin"/>
    <property type="match status" value="1"/>
</dbReference>
<dbReference type="InterPro" id="IPR036179">
    <property type="entry name" value="Ig-like_dom_sf"/>
</dbReference>
<feature type="signal peptide" evidence="9">
    <location>
        <begin position="1"/>
        <end position="28"/>
    </location>
</feature>
<evidence type="ECO:0000313" key="12">
    <source>
        <dbReference type="Proteomes" id="UP000007648"/>
    </source>
</evidence>
<dbReference type="HOGENOM" id="CLU_047501_5_0_1"/>
<feature type="transmembrane region" description="Helical" evidence="8">
    <location>
        <begin position="338"/>
        <end position="361"/>
    </location>
</feature>
<name>G3VK11_SARHA</name>
<dbReference type="InterPro" id="IPR050208">
    <property type="entry name" value="MHC_class-I_related"/>
</dbReference>
<dbReference type="FunFam" id="2.60.40.10:FF:002056">
    <property type="entry name" value="MHC class I antigen"/>
    <property type="match status" value="1"/>
</dbReference>
<proteinExistence type="predicted"/>
<evidence type="ECO:0000256" key="5">
    <source>
        <dbReference type="ARBA" id="ARBA00023157"/>
    </source>
</evidence>
<reference evidence="11" key="3">
    <citation type="submission" date="2025-09" db="UniProtKB">
        <authorList>
            <consortium name="Ensembl"/>
        </authorList>
    </citation>
    <scope>IDENTIFICATION</scope>
</reference>
<keyword evidence="8" id="KW-0812">Transmembrane</keyword>
<dbReference type="AlphaFoldDB" id="G3VK11"/>
<dbReference type="GO" id="GO:0009897">
    <property type="term" value="C:external side of plasma membrane"/>
    <property type="evidence" value="ECO:0007669"/>
    <property type="project" value="TreeGrafter"/>
</dbReference>
<keyword evidence="12" id="KW-1185">Reference proteome</keyword>
<dbReference type="PANTHER" id="PTHR16675">
    <property type="entry name" value="MHC CLASS I-RELATED"/>
    <property type="match status" value="1"/>
</dbReference>
<dbReference type="RefSeq" id="XP_031805602.1">
    <property type="nucleotide sequence ID" value="XM_031949742.1"/>
</dbReference>
<dbReference type="GeneTree" id="ENSGT01120000271825"/>
<keyword evidence="2" id="KW-1003">Cell membrane</keyword>
<dbReference type="GO" id="GO:0006955">
    <property type="term" value="P:immune response"/>
    <property type="evidence" value="ECO:0007669"/>
    <property type="project" value="TreeGrafter"/>
</dbReference>
<evidence type="ECO:0000256" key="8">
    <source>
        <dbReference type="SAM" id="Phobius"/>
    </source>
</evidence>
<dbReference type="InterPro" id="IPR037055">
    <property type="entry name" value="MHC_I-like_Ag-recog_sf"/>
</dbReference>
<dbReference type="InterPro" id="IPR007110">
    <property type="entry name" value="Ig-like_dom"/>
</dbReference>
<dbReference type="Pfam" id="PF00129">
    <property type="entry name" value="MHC_I"/>
    <property type="match status" value="1"/>
</dbReference>
<accession>G3VK11</accession>
<evidence type="ECO:0000256" key="1">
    <source>
        <dbReference type="ARBA" id="ARBA00004236"/>
    </source>
</evidence>
<keyword evidence="6" id="KW-0325">Glycoprotein</keyword>
<comment type="subcellular location">
    <subcellularLocation>
        <location evidence="1">Cell membrane</location>
    </subcellularLocation>
</comment>
<keyword evidence="3 9" id="KW-0732">Signal</keyword>
<keyword evidence="4 8" id="KW-0472">Membrane</keyword>
<dbReference type="SUPFAM" id="SSF54452">
    <property type="entry name" value="MHC antigen-recognition domain"/>
    <property type="match status" value="1"/>
</dbReference>
<dbReference type="SMART" id="SM00407">
    <property type="entry name" value="IGc1"/>
    <property type="match status" value="1"/>
</dbReference>
<dbReference type="InterPro" id="IPR003006">
    <property type="entry name" value="Ig/MHC_CS"/>
</dbReference>
<evidence type="ECO:0000256" key="7">
    <source>
        <dbReference type="SAM" id="MobiDB-lite"/>
    </source>
</evidence>
<sequence length="382" mass="43814">MENKRKRRKSFTCWLLILSVFALSELQAEENKTTQAQDPTHVDNNPEEPQALQGHHRHEVRFIAVGTRHSLFIFTVVHVIDDMQVCSYRKKDKQLVFSEAWITKALGKDYIEQKKKDLLKAQMNFSWFLKFLIQNDTKKESSLSTENHTMQLFIDCELNSGIEVGSRIWFALDGEDFLKTDDQTNHWTAMKPEAEHIKYMAESYFGVKMRDRTIKIYCYDMMRKILEYSSMKENVAPEVTVTRHDAPDGRVTFNCIATGFYPRSIQLLWKKDEQLGVWGQESSSGTLPNADSTFYLQITLELPPGDSGTGYSCVVEHSKLQKPAVYPVPEKPAVKRPWGMALGLLTIIMLLLGCAGPFIIWKKKKTGHRTHEQATVDGDGIL</sequence>
<keyword evidence="8" id="KW-1133">Transmembrane helix</keyword>
<evidence type="ECO:0000256" key="2">
    <source>
        <dbReference type="ARBA" id="ARBA00022475"/>
    </source>
</evidence>
<feature type="region of interest" description="Disordered" evidence="7">
    <location>
        <begin position="32"/>
        <end position="53"/>
    </location>
</feature>
<dbReference type="eggNOG" id="ENOG502SMNW">
    <property type="taxonomic scope" value="Eukaryota"/>
</dbReference>
<keyword evidence="5" id="KW-1015">Disulfide bond</keyword>
<evidence type="ECO:0000256" key="6">
    <source>
        <dbReference type="ARBA" id="ARBA00023180"/>
    </source>
</evidence>
<gene>
    <name evidence="11" type="primary">LOC100931105</name>
</gene>
<evidence type="ECO:0000259" key="10">
    <source>
        <dbReference type="PROSITE" id="PS50835"/>
    </source>
</evidence>
<dbReference type="Gene3D" id="3.30.500.10">
    <property type="entry name" value="MHC class I-like antigen recognition-like"/>
    <property type="match status" value="1"/>
</dbReference>
<dbReference type="PROSITE" id="PS50835">
    <property type="entry name" value="IG_LIKE"/>
    <property type="match status" value="1"/>
</dbReference>
<evidence type="ECO:0000256" key="9">
    <source>
        <dbReference type="SAM" id="SignalP"/>
    </source>
</evidence>
<dbReference type="GeneID" id="100931105"/>
<dbReference type="Gene3D" id="2.60.40.10">
    <property type="entry name" value="Immunoglobulins"/>
    <property type="match status" value="1"/>
</dbReference>
<organism evidence="11 12">
    <name type="scientific">Sarcophilus harrisii</name>
    <name type="common">Tasmanian devil</name>
    <name type="synonym">Sarcophilus laniarius</name>
    <dbReference type="NCBI Taxonomy" id="9305"/>
    <lineage>
        <taxon>Eukaryota</taxon>
        <taxon>Metazoa</taxon>
        <taxon>Chordata</taxon>
        <taxon>Craniata</taxon>
        <taxon>Vertebrata</taxon>
        <taxon>Euteleostomi</taxon>
        <taxon>Mammalia</taxon>
        <taxon>Metatheria</taxon>
        <taxon>Dasyuromorphia</taxon>
        <taxon>Dasyuridae</taxon>
        <taxon>Sarcophilus</taxon>
    </lineage>
</organism>
<evidence type="ECO:0000313" key="11">
    <source>
        <dbReference type="Ensembl" id="ENSSHAP00000003516.2"/>
    </source>
</evidence>
<dbReference type="GO" id="GO:0005615">
    <property type="term" value="C:extracellular space"/>
    <property type="evidence" value="ECO:0007669"/>
    <property type="project" value="TreeGrafter"/>
</dbReference>
<feature type="chain" id="PRO_5029542391" description="Ig-like domain-containing protein" evidence="9">
    <location>
        <begin position="29"/>
        <end position="382"/>
    </location>
</feature>